<evidence type="ECO:0000313" key="3">
    <source>
        <dbReference type="Proteomes" id="UP000541352"/>
    </source>
</evidence>
<dbReference type="RefSeq" id="WP_183980043.1">
    <property type="nucleotide sequence ID" value="NZ_JACIBY010000023.1"/>
</dbReference>
<dbReference type="Proteomes" id="UP000541352">
    <property type="component" value="Unassembled WGS sequence"/>
</dbReference>
<evidence type="ECO:0000313" key="2">
    <source>
        <dbReference type="EMBL" id="MBB3842001.1"/>
    </source>
</evidence>
<accession>A0A7W5ZSB1</accession>
<protein>
    <recommendedName>
        <fullName evidence="1">Secretion system C-terminal sorting domain-containing protein</fullName>
    </recommendedName>
</protein>
<name>A0A7W5ZSB1_9BACT</name>
<dbReference type="Pfam" id="PF18962">
    <property type="entry name" value="Por_Secre_tail"/>
    <property type="match status" value="1"/>
</dbReference>
<dbReference type="NCBIfam" id="TIGR04183">
    <property type="entry name" value="Por_Secre_tail"/>
    <property type="match status" value="1"/>
</dbReference>
<dbReference type="EMBL" id="JACIBY010000023">
    <property type="protein sequence ID" value="MBB3842001.1"/>
    <property type="molecule type" value="Genomic_DNA"/>
</dbReference>
<keyword evidence="3" id="KW-1185">Reference proteome</keyword>
<dbReference type="InterPro" id="IPR026444">
    <property type="entry name" value="Secre_tail"/>
</dbReference>
<proteinExistence type="predicted"/>
<evidence type="ECO:0000259" key="1">
    <source>
        <dbReference type="Pfam" id="PF18962"/>
    </source>
</evidence>
<reference evidence="2 3" key="1">
    <citation type="submission" date="2020-08" db="EMBL/GenBank/DDBJ databases">
        <title>Genomic Encyclopedia of Type Strains, Phase IV (KMG-IV): sequencing the most valuable type-strain genomes for metagenomic binning, comparative biology and taxonomic classification.</title>
        <authorList>
            <person name="Goeker M."/>
        </authorList>
    </citation>
    <scope>NUCLEOTIDE SEQUENCE [LARGE SCALE GENOMIC DNA]</scope>
    <source>
        <strain evidence="2 3">DSM 17976</strain>
    </source>
</reference>
<sequence length="40" mass="4519">MPKANTHQEEFNVSELTNGIYFLKVNAAEKQATLKVVKVQ</sequence>
<gene>
    <name evidence="2" type="ORF">FHS57_006030</name>
</gene>
<organism evidence="2 3">
    <name type="scientific">Runella defluvii</name>
    <dbReference type="NCBI Taxonomy" id="370973"/>
    <lineage>
        <taxon>Bacteria</taxon>
        <taxon>Pseudomonadati</taxon>
        <taxon>Bacteroidota</taxon>
        <taxon>Cytophagia</taxon>
        <taxon>Cytophagales</taxon>
        <taxon>Spirosomataceae</taxon>
        <taxon>Runella</taxon>
    </lineage>
</organism>
<feature type="domain" description="Secretion system C-terminal sorting" evidence="1">
    <location>
        <begin position="4"/>
        <end position="37"/>
    </location>
</feature>
<comment type="caution">
    <text evidence="2">The sequence shown here is derived from an EMBL/GenBank/DDBJ whole genome shotgun (WGS) entry which is preliminary data.</text>
</comment>
<dbReference type="AlphaFoldDB" id="A0A7W5ZSB1"/>